<name>A0A2U2PDZ9_9SPHI</name>
<dbReference type="Pfam" id="PF18935">
    <property type="entry name" value="DUF5683"/>
    <property type="match status" value="1"/>
</dbReference>
<gene>
    <name evidence="2" type="ORF">DDR33_16320</name>
</gene>
<evidence type="ECO:0000313" key="3">
    <source>
        <dbReference type="Proteomes" id="UP000245647"/>
    </source>
</evidence>
<protein>
    <recommendedName>
        <fullName evidence="1">DUF5683 domain-containing protein</fullName>
    </recommendedName>
</protein>
<dbReference type="Proteomes" id="UP000245647">
    <property type="component" value="Unassembled WGS sequence"/>
</dbReference>
<dbReference type="EMBL" id="QEAS01000013">
    <property type="protein sequence ID" value="PWG79627.1"/>
    <property type="molecule type" value="Genomic_DNA"/>
</dbReference>
<accession>A0A2U2PDZ9</accession>
<dbReference type="InterPro" id="IPR043738">
    <property type="entry name" value="DUF5683"/>
</dbReference>
<dbReference type="AlphaFoldDB" id="A0A2U2PDZ9"/>
<evidence type="ECO:0000313" key="2">
    <source>
        <dbReference type="EMBL" id="PWG79627.1"/>
    </source>
</evidence>
<evidence type="ECO:0000259" key="1">
    <source>
        <dbReference type="Pfam" id="PF18935"/>
    </source>
</evidence>
<comment type="caution">
    <text evidence="2">The sequence shown here is derived from an EMBL/GenBank/DDBJ whole genome shotgun (WGS) entry which is preliminary data.</text>
</comment>
<reference evidence="2 3" key="1">
    <citation type="submission" date="2018-04" db="EMBL/GenBank/DDBJ databases">
        <title>Pedobacter chongqingensis sp. nov., isolated from a rottenly hemp rope.</title>
        <authorList>
            <person name="Cai Y."/>
        </authorList>
    </citation>
    <scope>NUCLEOTIDE SEQUENCE [LARGE SCALE GENOMIC DNA]</scope>
    <source>
        <strain evidence="2 3">FJ4-8</strain>
    </source>
</reference>
<sequence>MPVFSQTDSTAVRIDSLVAAPVSAKPKIIAPKDTTAKDKNKQKQEKGGVVKDSVRLALEAMPKRAAWSSAIIPGWGQIRNGRWWKTPFIYGGLVSVGLAYNFNQGYYKKLVKELQVRWRADHNQPREGDVNNPDFAPFEDNALISAKDFYRRNRDLSILGLLAVHTINIIDAYVDAKFFRYDISDKLGFNVQPTLLPPASFASAPPVPALKLTIPL</sequence>
<feature type="domain" description="DUF5683" evidence="1">
    <location>
        <begin position="61"/>
        <end position="214"/>
    </location>
</feature>
<proteinExistence type="predicted"/>
<keyword evidence="3" id="KW-1185">Reference proteome</keyword>
<organism evidence="2 3">
    <name type="scientific">Pararcticibacter amylolyticus</name>
    <dbReference type="NCBI Taxonomy" id="2173175"/>
    <lineage>
        <taxon>Bacteria</taxon>
        <taxon>Pseudomonadati</taxon>
        <taxon>Bacteroidota</taxon>
        <taxon>Sphingobacteriia</taxon>
        <taxon>Sphingobacteriales</taxon>
        <taxon>Sphingobacteriaceae</taxon>
        <taxon>Pararcticibacter</taxon>
    </lineage>
</organism>